<keyword evidence="2" id="KW-0347">Helicase</keyword>
<name>A0ABU9AHD1_PSEA5</name>
<dbReference type="EMBL" id="JBBPIX010000009">
    <property type="protein sequence ID" value="MEK6465723.1"/>
    <property type="molecule type" value="Genomic_DNA"/>
</dbReference>
<sequence length="1073" mass="117524">MTELSEQYLFREKVVEALERDVLGPSTTDEVLDEGPLDRYITGILYPSGVAQETTEEPDDPEAAESGGRPDGGYDPGVALARMKRPSSMGLSFAVDLAAAREITVTVTAGRYEPLPDADTASDETVRSRARRPRASHSWQRTSICPEPIPLALTSRNVDKIAVDDGLELYWVIRDDQDGIVPVTLVLRNTKTLERHEQSDAHSFFQPTITVEGPGGTFVDRRSVRAVTVDDDDLRSYDLLFRDVRNHAVGHGCAVEWDTTTATAVSRLCTTYLPSYELQLARPRTVKNLDLRMSTLATGTDDEILSGLRGLVAAYRSWIRDRRAEAGTAALGPDLASTANRHMDDAERAAARLESGIALLTEQPDAMRAFRLMNLAMQRQRDRQDWIRAGNTGGNPPEKAQTWYPFQIAFILLGLRGIAEPEHADRETADLLWFPTGGGKTEAYLGLIAFTVLLRRLRAPGAKGVAVLMRYTLRLLTIQQFERAASLICALEDLRRGQPDLRTTPGIDLGLWVGQGATPNTVDDARRALARIRRTGESGEDGNPVQLTRCPWCGTDLDQADYEVRRTAGIQELVLSCRDRTCAFADRLPIRLVDEDVYRARPSLLIGTVDKFAMLAWREKAGDIFSSDGDGLPPDLIVQDELHLISGPLGTLVGLYEAAVDAACTKPHRPKIVASTATIRRAEAQMRAVFDRNAAQFPPPGLVAGDTFFSEDAPPDQKGTRQYVGVMAPGTSQTTLMVRTYGALLQAARDIEGDDGARDPYWSLVGYFNSLRVLGGAYMQVTDDVPDRLKVIARRAAVEPRDIATPMELTSRTTSSDIPEHLARLGRSLPDADSPDVVLATNMISVGVDVDRLGLMAVMGQPQATAEYIQATSRVGRKFPGLVVTMYNSARSRDRSHYEDFLPYHQALYRQVEATSATPYAARARDRGLHGVLVAMARLLDRRAAPDSGAGRVLDFESALDSISTAIVDRAGRADPESADDTDTQLRRLIDTWIDEAAARRPLSYGLPLPPRAARGARNTQASLLVSAGQALTDPNVSAGTDESPWPTLTSLRDVDATSSLYLIPSAEKKRAR</sequence>
<dbReference type="GO" id="GO:0004386">
    <property type="term" value="F:helicase activity"/>
    <property type="evidence" value="ECO:0007669"/>
    <property type="project" value="UniProtKB-KW"/>
</dbReference>
<accession>A0ABU9AHD1</accession>
<dbReference type="Gene3D" id="3.40.50.300">
    <property type="entry name" value="P-loop containing nucleotide triphosphate hydrolases"/>
    <property type="match status" value="2"/>
</dbReference>
<comment type="caution">
    <text evidence="2">The sequence shown here is derived from an EMBL/GenBank/DDBJ whole genome shotgun (WGS) entry which is preliminary data.</text>
</comment>
<protein>
    <submittedName>
        <fullName evidence="2">Helicase-related protein</fullName>
    </submittedName>
</protein>
<evidence type="ECO:0000313" key="3">
    <source>
        <dbReference type="Proteomes" id="UP001367513"/>
    </source>
</evidence>
<keyword evidence="3" id="KW-1185">Reference proteome</keyword>
<keyword evidence="2" id="KW-0378">Hydrolase</keyword>
<dbReference type="SUPFAM" id="SSF52540">
    <property type="entry name" value="P-loop containing nucleoside triphosphate hydrolases"/>
    <property type="match status" value="1"/>
</dbReference>
<feature type="compositionally biased region" description="Acidic residues" evidence="1">
    <location>
        <begin position="54"/>
        <end position="63"/>
    </location>
</feature>
<evidence type="ECO:0000313" key="2">
    <source>
        <dbReference type="EMBL" id="MEK6465723.1"/>
    </source>
</evidence>
<keyword evidence="2" id="KW-0067">ATP-binding</keyword>
<keyword evidence="2" id="KW-0547">Nucleotide-binding</keyword>
<gene>
    <name evidence="2" type="ORF">WG925_18440</name>
</gene>
<feature type="region of interest" description="Disordered" evidence="1">
    <location>
        <begin position="50"/>
        <end position="77"/>
    </location>
</feature>
<feature type="region of interest" description="Disordered" evidence="1">
    <location>
        <begin position="113"/>
        <end position="139"/>
    </location>
</feature>
<evidence type="ECO:0000256" key="1">
    <source>
        <dbReference type="SAM" id="MobiDB-lite"/>
    </source>
</evidence>
<dbReference type="Proteomes" id="UP001367513">
    <property type="component" value="Unassembled WGS sequence"/>
</dbReference>
<organism evidence="2 3">
    <name type="scientific">Pseudonocardia alni subsp. carboxydivorans</name>
    <dbReference type="NCBI Taxonomy" id="415010"/>
    <lineage>
        <taxon>Bacteria</taxon>
        <taxon>Bacillati</taxon>
        <taxon>Actinomycetota</taxon>
        <taxon>Actinomycetes</taxon>
        <taxon>Pseudonocardiales</taxon>
        <taxon>Pseudonocardiaceae</taxon>
        <taxon>Pseudonocardia</taxon>
    </lineage>
</organism>
<dbReference type="RefSeq" id="WP_346104208.1">
    <property type="nucleotide sequence ID" value="NZ_BAAAOD010000031.1"/>
</dbReference>
<dbReference type="CDD" id="cd18785">
    <property type="entry name" value="SF2_C"/>
    <property type="match status" value="1"/>
</dbReference>
<reference evidence="2 3" key="1">
    <citation type="submission" date="2024-03" db="EMBL/GenBank/DDBJ databases">
        <title>Draft genome sequence of Pseudonocardia carboxydivorans JCM 14827.</title>
        <authorList>
            <person name="Duangmal K."/>
        </authorList>
    </citation>
    <scope>NUCLEOTIDE SEQUENCE [LARGE SCALE GENOMIC DNA]</scope>
    <source>
        <strain evidence="2 3">JCM 14827</strain>
    </source>
</reference>
<dbReference type="InterPro" id="IPR027417">
    <property type="entry name" value="P-loop_NTPase"/>
</dbReference>
<proteinExistence type="predicted"/>